<feature type="region of interest" description="Disordered" evidence="5">
    <location>
        <begin position="1"/>
        <end position="22"/>
    </location>
</feature>
<evidence type="ECO:0000256" key="6">
    <source>
        <dbReference type="SAM" id="Phobius"/>
    </source>
</evidence>
<keyword evidence="3 6" id="KW-1133">Transmembrane helix</keyword>
<evidence type="ECO:0000256" key="4">
    <source>
        <dbReference type="ARBA" id="ARBA00023136"/>
    </source>
</evidence>
<dbReference type="AlphaFoldDB" id="A0A830HTR1"/>
<reference evidence="7" key="1">
    <citation type="submission" date="2020-10" db="EMBL/GenBank/DDBJ databases">
        <title>Unveiling of a novel bifunctional photoreceptor, Dualchrome1, isolated from a cosmopolitan green alga.</title>
        <authorList>
            <person name="Suzuki S."/>
            <person name="Kawachi M."/>
        </authorList>
    </citation>
    <scope>NUCLEOTIDE SEQUENCE</scope>
    <source>
        <strain evidence="7">NIES 2893</strain>
    </source>
</reference>
<evidence type="ECO:0000256" key="3">
    <source>
        <dbReference type="ARBA" id="ARBA00022989"/>
    </source>
</evidence>
<gene>
    <name evidence="7" type="ORF">PPROV_000705600</name>
</gene>
<comment type="caution">
    <text evidence="7">The sequence shown here is derived from an EMBL/GenBank/DDBJ whole genome shotgun (WGS) entry which is preliminary data.</text>
</comment>
<evidence type="ECO:0000256" key="1">
    <source>
        <dbReference type="ARBA" id="ARBA00004141"/>
    </source>
</evidence>
<organism evidence="7 8">
    <name type="scientific">Pycnococcus provasolii</name>
    <dbReference type="NCBI Taxonomy" id="41880"/>
    <lineage>
        <taxon>Eukaryota</taxon>
        <taxon>Viridiplantae</taxon>
        <taxon>Chlorophyta</taxon>
        <taxon>Pseudoscourfieldiophyceae</taxon>
        <taxon>Pseudoscourfieldiales</taxon>
        <taxon>Pycnococcaceae</taxon>
        <taxon>Pycnococcus</taxon>
    </lineage>
</organism>
<keyword evidence="8" id="KW-1185">Reference proteome</keyword>
<keyword evidence="4 6" id="KW-0472">Membrane</keyword>
<dbReference type="Proteomes" id="UP000660262">
    <property type="component" value="Unassembled WGS sequence"/>
</dbReference>
<evidence type="ECO:0000313" key="7">
    <source>
        <dbReference type="EMBL" id="GHP08317.1"/>
    </source>
</evidence>
<feature type="transmembrane region" description="Helical" evidence="6">
    <location>
        <begin position="368"/>
        <end position="391"/>
    </location>
</feature>
<dbReference type="InterPro" id="IPR035952">
    <property type="entry name" value="Rhomboid-like_sf"/>
</dbReference>
<accession>A0A830HTR1</accession>
<feature type="region of interest" description="Disordered" evidence="5">
    <location>
        <begin position="324"/>
        <end position="359"/>
    </location>
</feature>
<comment type="subcellular location">
    <subcellularLocation>
        <location evidence="1">Membrane</location>
        <topology evidence="1">Multi-pass membrane protein</topology>
    </subcellularLocation>
</comment>
<dbReference type="GO" id="GO:0016020">
    <property type="term" value="C:membrane"/>
    <property type="evidence" value="ECO:0007669"/>
    <property type="project" value="UniProtKB-SubCell"/>
</dbReference>
<evidence type="ECO:0000313" key="8">
    <source>
        <dbReference type="Proteomes" id="UP000660262"/>
    </source>
</evidence>
<name>A0A830HTR1_9CHLO</name>
<evidence type="ECO:0000256" key="2">
    <source>
        <dbReference type="ARBA" id="ARBA00022692"/>
    </source>
</evidence>
<protein>
    <submittedName>
        <fullName evidence="7">Uncharacterized protein</fullName>
    </submittedName>
</protein>
<feature type="region of interest" description="Disordered" evidence="5">
    <location>
        <begin position="79"/>
        <end position="101"/>
    </location>
</feature>
<evidence type="ECO:0000256" key="5">
    <source>
        <dbReference type="SAM" id="MobiDB-lite"/>
    </source>
</evidence>
<dbReference type="SUPFAM" id="SSF144091">
    <property type="entry name" value="Rhomboid-like"/>
    <property type="match status" value="1"/>
</dbReference>
<keyword evidence="2 6" id="KW-0812">Transmembrane</keyword>
<proteinExistence type="predicted"/>
<dbReference type="EMBL" id="BNJQ01000020">
    <property type="protein sequence ID" value="GHP08317.1"/>
    <property type="molecule type" value="Genomic_DNA"/>
</dbReference>
<sequence length="400" mass="43626">MSFPTPPMKRRQQHANSKKDRMLASADRLWLGNSRAPVNVPVEFDPSDLSLHQIHLIFLAASTLQPFLVRQFDNWKLSSQRGGTTRGGRRRGGGGRHETKPPMATLATALSITVPMLVQRNFLDDALNPHAVLRGGGQLRRLISCHLMHTSWEQWIMSLANIVTTGEMLEKRRGTETLVKDVAICALTSASLTVGGAAIAHKLGVLSSDTYFFDGCCGAGMIADSMEAVLGEEMAGMQTTMRMYFFLPVKVPIEYTPWVKLIMEDAMRYLIMPPTWASVGGGVSLVFVSRIAGISAGILRVHARPVLIHLCAKLAGLRSAASGARWSGRGQPRRLNEGSRRQRAAPSRGGRQPARGGGVPLSASTRRFLMHGAYLCGAIAVHVCLASRAAARVRQRILFK</sequence>